<dbReference type="OrthoDB" id="3252737at2759"/>
<gene>
    <name evidence="1" type="ORF">HYDPIDRAFT_35022</name>
</gene>
<name>A0A0C2PR42_9AGAM</name>
<organism evidence="1 2">
    <name type="scientific">Hydnomerulius pinastri MD-312</name>
    <dbReference type="NCBI Taxonomy" id="994086"/>
    <lineage>
        <taxon>Eukaryota</taxon>
        <taxon>Fungi</taxon>
        <taxon>Dikarya</taxon>
        <taxon>Basidiomycota</taxon>
        <taxon>Agaricomycotina</taxon>
        <taxon>Agaricomycetes</taxon>
        <taxon>Agaricomycetidae</taxon>
        <taxon>Boletales</taxon>
        <taxon>Boletales incertae sedis</taxon>
        <taxon>Leucogyrophana</taxon>
    </lineage>
</organism>
<dbReference type="HOGENOM" id="CLU_077731_0_0_1"/>
<proteinExistence type="predicted"/>
<keyword evidence="2" id="KW-1185">Reference proteome</keyword>
<protein>
    <submittedName>
        <fullName evidence="1">Uncharacterized protein</fullName>
    </submittedName>
</protein>
<dbReference type="AlphaFoldDB" id="A0A0C2PR42"/>
<dbReference type="Proteomes" id="UP000053820">
    <property type="component" value="Unassembled WGS sequence"/>
</dbReference>
<dbReference type="EMBL" id="KN840303">
    <property type="protein sequence ID" value="KIJ57523.1"/>
    <property type="molecule type" value="Genomic_DNA"/>
</dbReference>
<sequence length="220" mass="24131">MSFNTNTLLRALSPLHAGSDARDEDPSTRRIARQHRLQGATSVDDLIALVPQDFRHVLRDALLGIAATATKLAATRTTLAKWEGHQVAGTYPPHLHQKAPAVQLTKGFGESAEGAAHKAKLDAAHKEFLNGSLSDSIRAKRDEVTFLEGALTPKVIYKDLSPLVITRQKDIMEKTKLPVLEPGEDGEITLVRWEDNAGAQRLGMEVLEDCVVYALRIRSI</sequence>
<evidence type="ECO:0000313" key="1">
    <source>
        <dbReference type="EMBL" id="KIJ57523.1"/>
    </source>
</evidence>
<feature type="non-terminal residue" evidence="1">
    <location>
        <position position="220"/>
    </location>
</feature>
<evidence type="ECO:0000313" key="2">
    <source>
        <dbReference type="Proteomes" id="UP000053820"/>
    </source>
</evidence>
<accession>A0A0C2PR42</accession>
<reference evidence="1 2" key="1">
    <citation type="submission" date="2014-04" db="EMBL/GenBank/DDBJ databases">
        <title>Evolutionary Origins and Diversification of the Mycorrhizal Mutualists.</title>
        <authorList>
            <consortium name="DOE Joint Genome Institute"/>
            <consortium name="Mycorrhizal Genomics Consortium"/>
            <person name="Kohler A."/>
            <person name="Kuo A."/>
            <person name="Nagy L.G."/>
            <person name="Floudas D."/>
            <person name="Copeland A."/>
            <person name="Barry K.W."/>
            <person name="Cichocki N."/>
            <person name="Veneault-Fourrey C."/>
            <person name="LaButti K."/>
            <person name="Lindquist E.A."/>
            <person name="Lipzen A."/>
            <person name="Lundell T."/>
            <person name="Morin E."/>
            <person name="Murat C."/>
            <person name="Riley R."/>
            <person name="Ohm R."/>
            <person name="Sun H."/>
            <person name="Tunlid A."/>
            <person name="Henrissat B."/>
            <person name="Grigoriev I.V."/>
            <person name="Hibbett D.S."/>
            <person name="Martin F."/>
        </authorList>
    </citation>
    <scope>NUCLEOTIDE SEQUENCE [LARGE SCALE GENOMIC DNA]</scope>
    <source>
        <strain evidence="1 2">MD-312</strain>
    </source>
</reference>